<evidence type="ECO:0000313" key="2">
    <source>
        <dbReference type="EMBL" id="GAA0143801.1"/>
    </source>
</evidence>
<name>A0AAV3NYH7_LITER</name>
<feature type="compositionally biased region" description="Basic and acidic residues" evidence="1">
    <location>
        <begin position="61"/>
        <end position="79"/>
    </location>
</feature>
<evidence type="ECO:0000256" key="1">
    <source>
        <dbReference type="SAM" id="MobiDB-lite"/>
    </source>
</evidence>
<dbReference type="PANTHER" id="PTHR34194:SF2">
    <property type="entry name" value="F14J8.16 PROTEIN"/>
    <property type="match status" value="1"/>
</dbReference>
<feature type="compositionally biased region" description="Basic and acidic residues" evidence="1">
    <location>
        <begin position="158"/>
        <end position="180"/>
    </location>
</feature>
<proteinExistence type="predicted"/>
<feature type="region of interest" description="Disordered" evidence="1">
    <location>
        <begin position="134"/>
        <end position="200"/>
    </location>
</feature>
<protein>
    <submittedName>
        <fullName evidence="2">Uncharacterized protein</fullName>
    </submittedName>
</protein>
<dbReference type="AlphaFoldDB" id="A0AAV3NYH7"/>
<accession>A0AAV3NYH7</accession>
<organism evidence="2 3">
    <name type="scientific">Lithospermum erythrorhizon</name>
    <name type="common">Purple gromwell</name>
    <name type="synonym">Lithospermum officinale var. erythrorhizon</name>
    <dbReference type="NCBI Taxonomy" id="34254"/>
    <lineage>
        <taxon>Eukaryota</taxon>
        <taxon>Viridiplantae</taxon>
        <taxon>Streptophyta</taxon>
        <taxon>Embryophyta</taxon>
        <taxon>Tracheophyta</taxon>
        <taxon>Spermatophyta</taxon>
        <taxon>Magnoliopsida</taxon>
        <taxon>eudicotyledons</taxon>
        <taxon>Gunneridae</taxon>
        <taxon>Pentapetalae</taxon>
        <taxon>asterids</taxon>
        <taxon>lamiids</taxon>
        <taxon>Boraginales</taxon>
        <taxon>Boraginaceae</taxon>
        <taxon>Boraginoideae</taxon>
        <taxon>Lithospermeae</taxon>
        <taxon>Lithospermum</taxon>
    </lineage>
</organism>
<comment type="caution">
    <text evidence="2">The sequence shown here is derived from an EMBL/GenBank/DDBJ whole genome shotgun (WGS) entry which is preliminary data.</text>
</comment>
<gene>
    <name evidence="2" type="ORF">LIER_04402</name>
</gene>
<dbReference type="EMBL" id="BAABME010000564">
    <property type="protein sequence ID" value="GAA0143801.1"/>
    <property type="molecule type" value="Genomic_DNA"/>
</dbReference>
<feature type="region of interest" description="Disordered" evidence="1">
    <location>
        <begin position="61"/>
        <end position="94"/>
    </location>
</feature>
<dbReference type="Proteomes" id="UP001454036">
    <property type="component" value="Unassembled WGS sequence"/>
</dbReference>
<dbReference type="PANTHER" id="PTHR34194">
    <property type="entry name" value="F14J8.16 PROTEIN"/>
    <property type="match status" value="1"/>
</dbReference>
<keyword evidence="3" id="KW-1185">Reference proteome</keyword>
<reference evidence="2 3" key="1">
    <citation type="submission" date="2024-01" db="EMBL/GenBank/DDBJ databases">
        <title>The complete chloroplast genome sequence of Lithospermum erythrorhizon: insights into the phylogenetic relationship among Boraginaceae species and the maternal lineages of purple gromwells.</title>
        <authorList>
            <person name="Okada T."/>
            <person name="Watanabe K."/>
        </authorList>
    </citation>
    <scope>NUCLEOTIDE SEQUENCE [LARGE SCALE GENOMIC DNA]</scope>
</reference>
<evidence type="ECO:0000313" key="3">
    <source>
        <dbReference type="Proteomes" id="UP001454036"/>
    </source>
</evidence>
<sequence>MEVDLDNYDVLSDSRYDISQMSTRSRYQFTSLVRERSENCEDCDADYLNFLLNIPGNSVKESGKDKDLSDKDLDGDDHVGNSVENFENEDSDDADPPYKLFWSHVKGDGKSFTFEIKYENGNLKTIEYQKEEPIDSWHNPKTRRNMNNVVENRRKRSRSEPKKSKSEKRGCLRSLSREKSNIPSRKHTSRNQSVSCLQPKLNKDGLGKMGEVKLEIPLGVGRNIIKKEQESLIEEDYQCFLSSAEVVSNIIHLPLKSDKRIVYDEEVDLGYVVCHDVKTVSPRSSGENNVEEDDSCQILGSSFGADQLREKVMSNLRKPFDDQEYNTLWNVVTQKHNISRPMELRFGRDKSVPTEIKGKSYLEQHEALRREIEAVPDDKYKRLNLLRGFFFWLQHVAWGSTFKPWEDGACLAVMPGSH</sequence>